<keyword evidence="3 6" id="KW-0238">DNA-binding</keyword>
<dbReference type="SUPFAM" id="SSF46785">
    <property type="entry name" value="Winged helix' DNA-binding domain"/>
    <property type="match status" value="1"/>
</dbReference>
<sequence length="340" mass="37328">MFAFILLFRDKRRLPFTQVDVAYVTSVTVIMDILVMRKTPGAVGTDMEFSDLEAFVVVAESKSVKVAGARMKLSQSAVTRRLQNLEQSVGAVLIHREARPLVLTPEGAEAYKHSKNVLAAIDSMRAAMVPDAEMKGEFRLGISMSIGDMLLARSIESLCREFQNLQIQVVVDESHSLMKKVERRDLDAVVILLIDDARVPEGLSGDLLSHDAMGVVAAKSLAIPSSVRLADLMEYAWALNPPGCSARDELIRGCNKLGEPPRILVESSGAALKLELIEKGLGIGLARKKDVAASRRANRLRFIVPTDFKHRIGTWLVCSPNIGRLRAPVECLKRTLQASD</sequence>
<evidence type="ECO:0000313" key="6">
    <source>
        <dbReference type="EMBL" id="MBB6144516.1"/>
    </source>
</evidence>
<protein>
    <submittedName>
        <fullName evidence="6">DNA-binding transcriptional LysR family regulator</fullName>
    </submittedName>
</protein>
<gene>
    <name evidence="6" type="ORF">HNQ77_002468</name>
</gene>
<dbReference type="OrthoDB" id="9815174at2"/>
<dbReference type="PROSITE" id="PS50931">
    <property type="entry name" value="HTH_LYSR"/>
    <property type="match status" value="1"/>
</dbReference>
<proteinExistence type="inferred from homology"/>
<dbReference type="EMBL" id="JACHEK010000004">
    <property type="protein sequence ID" value="MBB6144516.1"/>
    <property type="molecule type" value="Genomic_DNA"/>
</dbReference>
<dbReference type="SUPFAM" id="SSF53850">
    <property type="entry name" value="Periplasmic binding protein-like II"/>
    <property type="match status" value="1"/>
</dbReference>
<dbReference type="InterPro" id="IPR036388">
    <property type="entry name" value="WH-like_DNA-bd_sf"/>
</dbReference>
<dbReference type="Gene3D" id="1.10.10.10">
    <property type="entry name" value="Winged helix-like DNA-binding domain superfamily/Winged helix DNA-binding domain"/>
    <property type="match status" value="1"/>
</dbReference>
<keyword evidence="7" id="KW-1185">Reference proteome</keyword>
<keyword evidence="2" id="KW-0805">Transcription regulation</keyword>
<dbReference type="GO" id="GO:0003700">
    <property type="term" value="F:DNA-binding transcription factor activity"/>
    <property type="evidence" value="ECO:0007669"/>
    <property type="project" value="InterPro"/>
</dbReference>
<name>A0A841JT62_9BACT</name>
<organism evidence="6 7">
    <name type="scientific">Silvibacterium bohemicum</name>
    <dbReference type="NCBI Taxonomy" id="1577686"/>
    <lineage>
        <taxon>Bacteria</taxon>
        <taxon>Pseudomonadati</taxon>
        <taxon>Acidobacteriota</taxon>
        <taxon>Terriglobia</taxon>
        <taxon>Terriglobales</taxon>
        <taxon>Acidobacteriaceae</taxon>
        <taxon>Silvibacterium</taxon>
    </lineage>
</organism>
<evidence type="ECO:0000259" key="5">
    <source>
        <dbReference type="PROSITE" id="PS50931"/>
    </source>
</evidence>
<dbReference type="Pfam" id="PF00126">
    <property type="entry name" value="HTH_1"/>
    <property type="match status" value="1"/>
</dbReference>
<dbReference type="Gene3D" id="3.40.190.10">
    <property type="entry name" value="Periplasmic binding protein-like II"/>
    <property type="match status" value="2"/>
</dbReference>
<dbReference type="PANTHER" id="PTHR30126">
    <property type="entry name" value="HTH-TYPE TRANSCRIPTIONAL REGULATOR"/>
    <property type="match status" value="1"/>
</dbReference>
<dbReference type="Pfam" id="PF03466">
    <property type="entry name" value="LysR_substrate"/>
    <property type="match status" value="1"/>
</dbReference>
<comment type="similarity">
    <text evidence="1">Belongs to the LysR transcriptional regulatory family.</text>
</comment>
<evidence type="ECO:0000256" key="3">
    <source>
        <dbReference type="ARBA" id="ARBA00023125"/>
    </source>
</evidence>
<feature type="domain" description="HTH lysR-type" evidence="5">
    <location>
        <begin position="47"/>
        <end position="104"/>
    </location>
</feature>
<dbReference type="CDD" id="cd05466">
    <property type="entry name" value="PBP2_LTTR_substrate"/>
    <property type="match status" value="1"/>
</dbReference>
<dbReference type="InterPro" id="IPR036390">
    <property type="entry name" value="WH_DNA-bd_sf"/>
</dbReference>
<evidence type="ECO:0000313" key="7">
    <source>
        <dbReference type="Proteomes" id="UP000538666"/>
    </source>
</evidence>
<dbReference type="InterPro" id="IPR005119">
    <property type="entry name" value="LysR_subst-bd"/>
</dbReference>
<dbReference type="Proteomes" id="UP000538666">
    <property type="component" value="Unassembled WGS sequence"/>
</dbReference>
<comment type="caution">
    <text evidence="6">The sequence shown here is derived from an EMBL/GenBank/DDBJ whole genome shotgun (WGS) entry which is preliminary data.</text>
</comment>
<evidence type="ECO:0000256" key="4">
    <source>
        <dbReference type="ARBA" id="ARBA00023163"/>
    </source>
</evidence>
<dbReference type="GO" id="GO:0000976">
    <property type="term" value="F:transcription cis-regulatory region binding"/>
    <property type="evidence" value="ECO:0007669"/>
    <property type="project" value="TreeGrafter"/>
</dbReference>
<accession>A0A841JT62</accession>
<dbReference type="AlphaFoldDB" id="A0A841JT62"/>
<reference evidence="6 7" key="1">
    <citation type="submission" date="2020-08" db="EMBL/GenBank/DDBJ databases">
        <title>Genomic Encyclopedia of Type Strains, Phase IV (KMG-IV): sequencing the most valuable type-strain genomes for metagenomic binning, comparative biology and taxonomic classification.</title>
        <authorList>
            <person name="Goeker M."/>
        </authorList>
    </citation>
    <scope>NUCLEOTIDE SEQUENCE [LARGE SCALE GENOMIC DNA]</scope>
    <source>
        <strain evidence="6 7">DSM 103733</strain>
    </source>
</reference>
<dbReference type="InterPro" id="IPR000847">
    <property type="entry name" value="LysR_HTH_N"/>
</dbReference>
<keyword evidence="4" id="KW-0804">Transcription</keyword>
<dbReference type="RefSeq" id="WP_082125376.1">
    <property type="nucleotide sequence ID" value="NZ_JACHEK010000004.1"/>
</dbReference>
<dbReference type="PANTHER" id="PTHR30126:SF39">
    <property type="entry name" value="HTH-TYPE TRANSCRIPTIONAL REGULATOR CYSL"/>
    <property type="match status" value="1"/>
</dbReference>
<dbReference type="FunFam" id="1.10.10.10:FF:000001">
    <property type="entry name" value="LysR family transcriptional regulator"/>
    <property type="match status" value="1"/>
</dbReference>
<evidence type="ECO:0000256" key="1">
    <source>
        <dbReference type="ARBA" id="ARBA00009437"/>
    </source>
</evidence>
<evidence type="ECO:0000256" key="2">
    <source>
        <dbReference type="ARBA" id="ARBA00023015"/>
    </source>
</evidence>